<dbReference type="PROSITE" id="PS50893">
    <property type="entry name" value="ABC_TRANSPORTER_2"/>
    <property type="match status" value="1"/>
</dbReference>
<reference evidence="5 6" key="1">
    <citation type="submission" date="2014-04" db="EMBL/GenBank/DDBJ databases">
        <title>A comprehensive comparison of genomes of Erythrobacter spp. Strains.</title>
        <authorList>
            <person name="Zheng Q."/>
        </authorList>
    </citation>
    <scope>NUCLEOTIDE SEQUENCE [LARGE SCALE GENOMIC DNA]</scope>
    <source>
        <strain evidence="5 6">DSM 8509</strain>
    </source>
</reference>
<feature type="domain" description="ABC transporter" evidence="4">
    <location>
        <begin position="5"/>
        <end position="232"/>
    </location>
</feature>
<evidence type="ECO:0000256" key="3">
    <source>
        <dbReference type="ARBA" id="ARBA00022840"/>
    </source>
</evidence>
<protein>
    <recommendedName>
        <fullName evidence="4">ABC transporter domain-containing protein</fullName>
    </recommendedName>
</protein>
<evidence type="ECO:0000256" key="2">
    <source>
        <dbReference type="ARBA" id="ARBA00022741"/>
    </source>
</evidence>
<dbReference type="Proteomes" id="UP000027866">
    <property type="component" value="Unassembled WGS sequence"/>
</dbReference>
<keyword evidence="1" id="KW-0813">Transport</keyword>
<proteinExistence type="predicted"/>
<organism evidence="5 6">
    <name type="scientific">Erythrobacter litoralis</name>
    <dbReference type="NCBI Taxonomy" id="39960"/>
    <lineage>
        <taxon>Bacteria</taxon>
        <taxon>Pseudomonadati</taxon>
        <taxon>Pseudomonadota</taxon>
        <taxon>Alphaproteobacteria</taxon>
        <taxon>Sphingomonadales</taxon>
        <taxon>Erythrobacteraceae</taxon>
        <taxon>Erythrobacter/Porphyrobacter group</taxon>
        <taxon>Erythrobacter</taxon>
    </lineage>
</organism>
<dbReference type="PANTHER" id="PTHR42711:SF18">
    <property type="entry name" value="ABC TRANSPORTER, ATP-BINDING PROTEIN"/>
    <property type="match status" value="1"/>
</dbReference>
<sequence length="286" mass="31551">MTDTILISTLRFGYRRSQEVLKGLDLTVREGEVFGILGPSGSGKSTLQSILLGFEKNYSGTVRVLGCEARNLAREFYRRVGVSFELPAAYQQLTARENLELFASLQGGTEPPLDEVLAQVDLLEHASKRVQDLSKGMKIRLNLARALLHDPELYFLDEPTSGQDPARVRLISSLILNLKARGKTILMATHDMAVAERICDRVGFLIAGRIVKSGAPSNLKRSMAEPRVEVAHRAGESDKTETFPLAALGENSRFRELLAADRIVSLRSVEPSLDDVFIKVATEISE</sequence>
<dbReference type="CDD" id="cd03230">
    <property type="entry name" value="ABC_DR_subfamily_A"/>
    <property type="match status" value="1"/>
</dbReference>
<accession>A0A074M8C8</accession>
<dbReference type="SMART" id="SM00382">
    <property type="entry name" value="AAA"/>
    <property type="match status" value="1"/>
</dbReference>
<dbReference type="KEGG" id="elq:Ga0102493_111329"/>
<dbReference type="InterPro" id="IPR003439">
    <property type="entry name" value="ABC_transporter-like_ATP-bd"/>
</dbReference>
<dbReference type="GO" id="GO:0005524">
    <property type="term" value="F:ATP binding"/>
    <property type="evidence" value="ECO:0007669"/>
    <property type="project" value="UniProtKB-KW"/>
</dbReference>
<evidence type="ECO:0000256" key="1">
    <source>
        <dbReference type="ARBA" id="ARBA00022448"/>
    </source>
</evidence>
<evidence type="ECO:0000259" key="4">
    <source>
        <dbReference type="PROSITE" id="PS50893"/>
    </source>
</evidence>
<keyword evidence="3" id="KW-0067">ATP-binding</keyword>
<dbReference type="InterPro" id="IPR027417">
    <property type="entry name" value="P-loop_NTPase"/>
</dbReference>
<dbReference type="GO" id="GO:0016887">
    <property type="term" value="F:ATP hydrolysis activity"/>
    <property type="evidence" value="ECO:0007669"/>
    <property type="project" value="InterPro"/>
</dbReference>
<gene>
    <name evidence="5" type="ORF">EH32_03840</name>
</gene>
<dbReference type="EMBL" id="JMIX01000014">
    <property type="protein sequence ID" value="KEO89644.1"/>
    <property type="molecule type" value="Genomic_DNA"/>
</dbReference>
<evidence type="ECO:0000313" key="6">
    <source>
        <dbReference type="Proteomes" id="UP000027866"/>
    </source>
</evidence>
<comment type="caution">
    <text evidence="5">The sequence shown here is derived from an EMBL/GenBank/DDBJ whole genome shotgun (WGS) entry which is preliminary data.</text>
</comment>
<dbReference type="PANTHER" id="PTHR42711">
    <property type="entry name" value="ABC TRANSPORTER ATP-BINDING PROTEIN"/>
    <property type="match status" value="1"/>
</dbReference>
<dbReference type="SUPFAM" id="SSF52540">
    <property type="entry name" value="P-loop containing nucleoside triphosphate hydrolases"/>
    <property type="match status" value="1"/>
</dbReference>
<name>A0A074M8C8_9SPHN</name>
<dbReference type="InterPro" id="IPR050763">
    <property type="entry name" value="ABC_transporter_ATP-binding"/>
</dbReference>
<dbReference type="InterPro" id="IPR003593">
    <property type="entry name" value="AAA+_ATPase"/>
</dbReference>
<dbReference type="OrthoDB" id="9806044at2"/>
<dbReference type="Gene3D" id="3.40.50.300">
    <property type="entry name" value="P-loop containing nucleotide triphosphate hydrolases"/>
    <property type="match status" value="1"/>
</dbReference>
<dbReference type="AlphaFoldDB" id="A0A074M8C8"/>
<dbReference type="RefSeq" id="WP_034906645.1">
    <property type="nucleotide sequence ID" value="NZ_CP017057.1"/>
</dbReference>
<keyword evidence="6" id="KW-1185">Reference proteome</keyword>
<evidence type="ECO:0000313" key="5">
    <source>
        <dbReference type="EMBL" id="KEO89644.1"/>
    </source>
</evidence>
<dbReference type="PATRIC" id="fig|39960.10.peg.404"/>
<dbReference type="Pfam" id="PF00005">
    <property type="entry name" value="ABC_tran"/>
    <property type="match status" value="1"/>
</dbReference>
<keyword evidence="2" id="KW-0547">Nucleotide-binding</keyword>